<dbReference type="EMBL" id="WKJL01000028">
    <property type="protein sequence ID" value="MRW87509.1"/>
    <property type="molecule type" value="Genomic_DNA"/>
</dbReference>
<dbReference type="InterPro" id="IPR002104">
    <property type="entry name" value="Integrase_catalytic"/>
</dbReference>
<gene>
    <name evidence="6" type="ORF">GJ698_25900</name>
</gene>
<evidence type="ECO:0000259" key="5">
    <source>
        <dbReference type="PROSITE" id="PS51898"/>
    </source>
</evidence>
<organism evidence="6 7">
    <name type="scientific">Duganella aquatilis</name>
    <dbReference type="NCBI Taxonomy" id="2666082"/>
    <lineage>
        <taxon>Bacteria</taxon>
        <taxon>Pseudomonadati</taxon>
        <taxon>Pseudomonadota</taxon>
        <taxon>Betaproteobacteria</taxon>
        <taxon>Burkholderiales</taxon>
        <taxon>Oxalobacteraceae</taxon>
        <taxon>Telluria group</taxon>
        <taxon>Duganella</taxon>
    </lineage>
</organism>
<comment type="caution">
    <text evidence="6">The sequence shown here is derived from an EMBL/GenBank/DDBJ whole genome shotgun (WGS) entry which is preliminary data.</text>
</comment>
<keyword evidence="4" id="KW-0233">DNA recombination</keyword>
<dbReference type="GO" id="GO:0006310">
    <property type="term" value="P:DNA recombination"/>
    <property type="evidence" value="ECO:0007669"/>
    <property type="project" value="UniProtKB-KW"/>
</dbReference>
<dbReference type="Pfam" id="PF13356">
    <property type="entry name" value="Arm-DNA-bind_3"/>
    <property type="match status" value="1"/>
</dbReference>
<evidence type="ECO:0000256" key="2">
    <source>
        <dbReference type="ARBA" id="ARBA00022908"/>
    </source>
</evidence>
<dbReference type="InterPro" id="IPR011010">
    <property type="entry name" value="DNA_brk_join_enz"/>
</dbReference>
<keyword evidence="3" id="KW-0238">DNA-binding</keyword>
<dbReference type="Gene3D" id="1.10.443.10">
    <property type="entry name" value="Intergrase catalytic core"/>
    <property type="match status" value="1"/>
</dbReference>
<feature type="domain" description="Tyr recombinase" evidence="5">
    <location>
        <begin position="228"/>
        <end position="411"/>
    </location>
</feature>
<evidence type="ECO:0000313" key="7">
    <source>
        <dbReference type="Proteomes" id="UP000439986"/>
    </source>
</evidence>
<dbReference type="InterPro" id="IPR038488">
    <property type="entry name" value="Integrase_DNA-bd_sf"/>
</dbReference>
<dbReference type="Gene3D" id="1.10.150.130">
    <property type="match status" value="1"/>
</dbReference>
<evidence type="ECO:0000256" key="1">
    <source>
        <dbReference type="ARBA" id="ARBA00008857"/>
    </source>
</evidence>
<keyword evidence="2" id="KW-0229">DNA integration</keyword>
<dbReference type="GO" id="GO:0003677">
    <property type="term" value="F:DNA binding"/>
    <property type="evidence" value="ECO:0007669"/>
    <property type="project" value="UniProtKB-KW"/>
</dbReference>
<evidence type="ECO:0000313" key="6">
    <source>
        <dbReference type="EMBL" id="MRW87509.1"/>
    </source>
</evidence>
<name>A0A844DGP3_9BURK</name>
<protein>
    <submittedName>
        <fullName evidence="6">Tyrosine-type recombinase/integrase</fullName>
    </submittedName>
</protein>
<dbReference type="Gene3D" id="3.30.160.390">
    <property type="entry name" value="Integrase, DNA-binding domain"/>
    <property type="match status" value="1"/>
</dbReference>
<dbReference type="SUPFAM" id="SSF56349">
    <property type="entry name" value="DNA breaking-rejoining enzymes"/>
    <property type="match status" value="1"/>
</dbReference>
<dbReference type="CDD" id="cd00801">
    <property type="entry name" value="INT_P4_C"/>
    <property type="match status" value="1"/>
</dbReference>
<accession>A0A844DGP3</accession>
<dbReference type="InterPro" id="IPR050808">
    <property type="entry name" value="Phage_Integrase"/>
</dbReference>
<dbReference type="InterPro" id="IPR010998">
    <property type="entry name" value="Integrase_recombinase_N"/>
</dbReference>
<reference evidence="6 7" key="1">
    <citation type="submission" date="2019-11" db="EMBL/GenBank/DDBJ databases">
        <title>Novel species isolated from a subtropical stream in China.</title>
        <authorList>
            <person name="Lu H."/>
        </authorList>
    </citation>
    <scope>NUCLEOTIDE SEQUENCE [LARGE SCALE GENOMIC DNA]</scope>
    <source>
        <strain evidence="6 7">FT26W</strain>
    </source>
</reference>
<dbReference type="GO" id="GO:0015074">
    <property type="term" value="P:DNA integration"/>
    <property type="evidence" value="ECO:0007669"/>
    <property type="project" value="UniProtKB-KW"/>
</dbReference>
<dbReference type="Proteomes" id="UP000439986">
    <property type="component" value="Unassembled WGS sequence"/>
</dbReference>
<dbReference type="PROSITE" id="PS51898">
    <property type="entry name" value="TYR_RECOMBINASE"/>
    <property type="match status" value="1"/>
</dbReference>
<comment type="similarity">
    <text evidence="1">Belongs to the 'phage' integrase family.</text>
</comment>
<evidence type="ECO:0000256" key="4">
    <source>
        <dbReference type="ARBA" id="ARBA00023172"/>
    </source>
</evidence>
<proteinExistence type="inferred from homology"/>
<dbReference type="PANTHER" id="PTHR30629:SF2">
    <property type="entry name" value="PROPHAGE INTEGRASE INTS-RELATED"/>
    <property type="match status" value="1"/>
</dbReference>
<dbReference type="RefSeq" id="WP_154360750.1">
    <property type="nucleotide sequence ID" value="NZ_WKJL01000028.1"/>
</dbReference>
<dbReference type="Pfam" id="PF00589">
    <property type="entry name" value="Phage_integrase"/>
    <property type="match status" value="1"/>
</dbReference>
<evidence type="ECO:0000256" key="3">
    <source>
        <dbReference type="ARBA" id="ARBA00023125"/>
    </source>
</evidence>
<sequence>MTGKTNAAEGLQTLQLQHWIRAVKGGGKPTAKDPETGEVRELPLPLARSDGGGLTFTLSTAGTASWILRYRSAGRAKELTIGNFPDISLSDARKIAREKRAHVDKAGDPAIDKRRAKALAVKDWTMRELIDDYRDKIMVDLGVSTQKGYGRNLIRIESRLGAYMVTQVSSLDIVEMIEYIGAPWVESRTLLTTARMLFRHAAGRKLVASNPCIGIDLTALLGKRPATKRRLMLSRDELLLLMRADMNQENALAVRLLLATAVRTCELRTAKWSHFDFKRDIWTIPESKTGPGIQIPLTEPVKGWLYELKQRAGNSAFVLPMRGDYKNASSTGDRPINPNTIGAAIEFWLTEYKPEVRRFTPHDLRSTAKSQMRALGVERDITEMCLNHKLPGIEGIYDVHNYFEERKQALMTWSDFLVAVERESIALSAAKTAD</sequence>
<dbReference type="InterPro" id="IPR013762">
    <property type="entry name" value="Integrase-like_cat_sf"/>
</dbReference>
<dbReference type="InterPro" id="IPR025166">
    <property type="entry name" value="Integrase_DNA_bind_dom"/>
</dbReference>
<dbReference type="PANTHER" id="PTHR30629">
    <property type="entry name" value="PROPHAGE INTEGRASE"/>
    <property type="match status" value="1"/>
</dbReference>
<dbReference type="AlphaFoldDB" id="A0A844DGP3"/>
<keyword evidence="7" id="KW-1185">Reference proteome</keyword>